<dbReference type="GO" id="GO:0008168">
    <property type="term" value="F:methyltransferase activity"/>
    <property type="evidence" value="ECO:0007669"/>
    <property type="project" value="UniProtKB-KW"/>
</dbReference>
<dbReference type="NCBIfam" id="TIGR00452">
    <property type="entry name" value="tRNA 5-methoxyuridine(34)/uridine 5-oxyacetic acid(34) synthase CmoB"/>
    <property type="match status" value="1"/>
</dbReference>
<evidence type="ECO:0000256" key="2">
    <source>
        <dbReference type="ARBA" id="ARBA00022694"/>
    </source>
</evidence>
<gene>
    <name evidence="3" type="ordered locus">HCW_07530</name>
</gene>
<dbReference type="CDD" id="cd02440">
    <property type="entry name" value="AdoMet_MTases"/>
    <property type="match status" value="1"/>
</dbReference>
<keyword evidence="3" id="KW-0489">Methyltransferase</keyword>
<reference evidence="4" key="1">
    <citation type="submission" date="2012-04" db="EMBL/GenBank/DDBJ databases">
        <title>Complete genome sequence of Helicobacter cetorum strain MIT 00-7128.</title>
        <authorList>
            <person name="Kersulyte D."/>
            <person name="Berg D.E."/>
        </authorList>
    </citation>
    <scope>NUCLEOTIDE SEQUENCE [LARGE SCALE GENOMIC DNA]</scope>
    <source>
        <strain evidence="4">MIT 00-7128</strain>
    </source>
</reference>
<dbReference type="AlphaFoldDB" id="I0EP95"/>
<keyword evidence="1 3" id="KW-0808">Transferase</keyword>
<protein>
    <submittedName>
        <fullName evidence="3">tRNA mo(5)U34 methyltransferase</fullName>
    </submittedName>
</protein>
<organism evidence="3 4">
    <name type="scientific">Helicobacter cetorum (strain ATCC BAA-429 / MIT 00-7128)</name>
    <dbReference type="NCBI Taxonomy" id="182217"/>
    <lineage>
        <taxon>Bacteria</taxon>
        <taxon>Pseudomonadati</taxon>
        <taxon>Campylobacterota</taxon>
        <taxon>Epsilonproteobacteria</taxon>
        <taxon>Campylobacterales</taxon>
        <taxon>Helicobacteraceae</taxon>
        <taxon>Helicobacter</taxon>
    </lineage>
</organism>
<proteinExistence type="inferred from homology"/>
<dbReference type="GO" id="GO:0032259">
    <property type="term" value="P:methylation"/>
    <property type="evidence" value="ECO:0007669"/>
    <property type="project" value="UniProtKB-KW"/>
</dbReference>
<keyword evidence="2" id="KW-0819">tRNA processing</keyword>
<dbReference type="Proteomes" id="UP000005010">
    <property type="component" value="Chromosome"/>
</dbReference>
<dbReference type="eggNOG" id="COG0500">
    <property type="taxonomic scope" value="Bacteria"/>
</dbReference>
<dbReference type="SUPFAM" id="SSF53335">
    <property type="entry name" value="S-adenosyl-L-methionine-dependent methyltransferases"/>
    <property type="match status" value="1"/>
</dbReference>
<dbReference type="Pfam" id="PF08003">
    <property type="entry name" value="Methyltransf_9"/>
    <property type="match status" value="1"/>
</dbReference>
<dbReference type="Gene3D" id="3.40.50.150">
    <property type="entry name" value="Vaccinia Virus protein VP39"/>
    <property type="match status" value="1"/>
</dbReference>
<dbReference type="HOGENOM" id="CLU_052665_1_0_7"/>
<evidence type="ECO:0000313" key="4">
    <source>
        <dbReference type="Proteomes" id="UP000005010"/>
    </source>
</evidence>
<dbReference type="RefSeq" id="WP_014661631.1">
    <property type="nucleotide sequence ID" value="NC_017737.1"/>
</dbReference>
<name>I0EP95_HELC0</name>
<dbReference type="GO" id="GO:0002098">
    <property type="term" value="P:tRNA wobble uridine modification"/>
    <property type="evidence" value="ECO:0007669"/>
    <property type="project" value="InterPro"/>
</dbReference>
<evidence type="ECO:0000313" key="3">
    <source>
        <dbReference type="EMBL" id="AFI04764.1"/>
    </source>
</evidence>
<dbReference type="PATRIC" id="fig|182217.3.peg.1598"/>
<dbReference type="InterPro" id="IPR027555">
    <property type="entry name" value="Mo5U34_MeTrfas-like"/>
</dbReference>
<dbReference type="STRING" id="182217.HCW_07530"/>
<dbReference type="HAMAP" id="MF_01590">
    <property type="entry name" value="tRNA_carboxymethyltr_CmoB"/>
    <property type="match status" value="1"/>
</dbReference>
<evidence type="ECO:0000256" key="1">
    <source>
        <dbReference type="ARBA" id="ARBA00022679"/>
    </source>
</evidence>
<dbReference type="EMBL" id="CP003479">
    <property type="protein sequence ID" value="AFI04764.1"/>
    <property type="molecule type" value="Genomic_DNA"/>
</dbReference>
<dbReference type="InterPro" id="IPR029063">
    <property type="entry name" value="SAM-dependent_MTases_sf"/>
</dbReference>
<dbReference type="NCBIfam" id="NF011650">
    <property type="entry name" value="PRK15068.1"/>
    <property type="match status" value="1"/>
</dbReference>
<dbReference type="KEGG" id="hce:HCW_07530"/>
<dbReference type="InterPro" id="IPR010017">
    <property type="entry name" value="CmoB"/>
</dbReference>
<sequence>MLVCYDSLNQKALLEEIMALRPWRKGPFEISGVKIDSEWDSSIKWDLIKNATNLKDKVVADVGCNNGYYLFKMLDYKPKSLVGFDPGILVKKQFEFLAPFFDKENKIIYEPLGVEDLEEKYSNIFDVVFCLGVLYHRKSPLDTLKSLFLSLKSQGELILDTLIFDSPLDIALCPKKTYAKMKNTYFIPSISALKGWCERVGFKDFETISVLKTTPKEQHKTDFILGQSLEDFLDKKDSSKTLEGYPAPLRGYFKMRKK</sequence>
<accession>I0EP95</accession>
<dbReference type="GO" id="GO:0016765">
    <property type="term" value="F:transferase activity, transferring alkyl or aryl (other than methyl) groups"/>
    <property type="evidence" value="ECO:0007669"/>
    <property type="project" value="InterPro"/>
</dbReference>
<keyword evidence="4" id="KW-1185">Reference proteome</keyword>